<keyword evidence="4" id="KW-1185">Reference proteome</keyword>
<accession>A0A916RPR0</accession>
<feature type="region of interest" description="Disordered" evidence="1">
    <location>
        <begin position="39"/>
        <end position="69"/>
    </location>
</feature>
<feature type="signal peptide" evidence="2">
    <location>
        <begin position="1"/>
        <end position="26"/>
    </location>
</feature>
<dbReference type="InterPro" id="IPR021455">
    <property type="entry name" value="DUF3106"/>
</dbReference>
<organism evidence="3 4">
    <name type="scientific">Edaphobacter acidisoli</name>
    <dbReference type="NCBI Taxonomy" id="2040573"/>
    <lineage>
        <taxon>Bacteria</taxon>
        <taxon>Pseudomonadati</taxon>
        <taxon>Acidobacteriota</taxon>
        <taxon>Terriglobia</taxon>
        <taxon>Terriglobales</taxon>
        <taxon>Acidobacteriaceae</taxon>
        <taxon>Edaphobacter</taxon>
    </lineage>
</organism>
<dbReference type="Pfam" id="PF11304">
    <property type="entry name" value="DUF3106"/>
    <property type="match status" value="1"/>
</dbReference>
<name>A0A916RPR0_9BACT</name>
<dbReference type="EMBL" id="BMJB01000001">
    <property type="protein sequence ID" value="GGA64110.1"/>
    <property type="molecule type" value="Genomic_DNA"/>
</dbReference>
<comment type="caution">
    <text evidence="3">The sequence shown here is derived from an EMBL/GenBank/DDBJ whole genome shotgun (WGS) entry which is preliminary data.</text>
</comment>
<reference evidence="3" key="2">
    <citation type="submission" date="2020-09" db="EMBL/GenBank/DDBJ databases">
        <authorList>
            <person name="Sun Q."/>
            <person name="Zhou Y."/>
        </authorList>
    </citation>
    <scope>NUCLEOTIDE SEQUENCE</scope>
    <source>
        <strain evidence="3">CGMCC 1.15447</strain>
    </source>
</reference>
<dbReference type="AlphaFoldDB" id="A0A916RPR0"/>
<feature type="chain" id="PRO_5036791728" description="DUF3106 domain-containing protein" evidence="2">
    <location>
        <begin position="27"/>
        <end position="225"/>
    </location>
</feature>
<evidence type="ECO:0000313" key="3">
    <source>
        <dbReference type="EMBL" id="GGA64110.1"/>
    </source>
</evidence>
<protein>
    <recommendedName>
        <fullName evidence="5">DUF3106 domain-containing protein</fullName>
    </recommendedName>
</protein>
<evidence type="ECO:0008006" key="5">
    <source>
        <dbReference type="Google" id="ProtNLM"/>
    </source>
</evidence>
<evidence type="ECO:0000256" key="1">
    <source>
        <dbReference type="SAM" id="MobiDB-lite"/>
    </source>
</evidence>
<feature type="compositionally biased region" description="Low complexity" evidence="1">
    <location>
        <begin position="40"/>
        <end position="65"/>
    </location>
</feature>
<evidence type="ECO:0000313" key="4">
    <source>
        <dbReference type="Proteomes" id="UP000648801"/>
    </source>
</evidence>
<proteinExistence type="predicted"/>
<keyword evidence="2" id="KW-0732">Signal</keyword>
<evidence type="ECO:0000256" key="2">
    <source>
        <dbReference type="SAM" id="SignalP"/>
    </source>
</evidence>
<dbReference type="Proteomes" id="UP000648801">
    <property type="component" value="Unassembled WGS sequence"/>
</dbReference>
<sequence length="225" mass="25811">MHAMAKTRKLLPLMLSVMLVSGGASASWGQRGMHFARQVRPAARQTQHPAQRQAQPPRPNPAMRQGPGQMRNQEHLGQWMQQHSNMSLADQQKALDNEPGFRSLPPDVQQRYHNHLAQLNAMPPAQRERWLARTEMMERLNPAERQQVRGAMQQLGSLPVDRRRLVARAFRDLREMPPEQRQTILNSDRFRGQFSDQERGTLSNLLRVEPYLPITPSNEAPTQGK</sequence>
<gene>
    <name evidence="3" type="ORF">GCM10011507_14660</name>
</gene>
<reference evidence="3" key="1">
    <citation type="journal article" date="2014" name="Int. J. Syst. Evol. Microbiol.">
        <title>Complete genome sequence of Corynebacterium casei LMG S-19264T (=DSM 44701T), isolated from a smear-ripened cheese.</title>
        <authorList>
            <consortium name="US DOE Joint Genome Institute (JGI-PGF)"/>
            <person name="Walter F."/>
            <person name="Albersmeier A."/>
            <person name="Kalinowski J."/>
            <person name="Ruckert C."/>
        </authorList>
    </citation>
    <scope>NUCLEOTIDE SEQUENCE</scope>
    <source>
        <strain evidence="3">CGMCC 1.15447</strain>
    </source>
</reference>